<dbReference type="SUPFAM" id="SSF88697">
    <property type="entry name" value="PUA domain-like"/>
    <property type="match status" value="1"/>
</dbReference>
<dbReference type="InterPro" id="IPR015947">
    <property type="entry name" value="PUA-like_sf"/>
</dbReference>
<sequence>MKFLSVSTPWPTAIARFGKRVENRGRWARLPGRLTQARKLVGHDLAIQSSQTHDPDGVAYLKRLTGRTFKKTDVVQGAVTLVVRVTGLLMPGDPCPTGQEAWYFGSVALVLDNVRVLPKPVPLKGSLSIQDLPADVERQVLEQLAGAA</sequence>
<name>H8H3U7_DEIGI</name>
<dbReference type="Proteomes" id="UP000007575">
    <property type="component" value="Plasmid P5"/>
</dbReference>
<geneLocation type="plasmid" evidence="1 2">
    <name>P5</name>
</geneLocation>
<dbReference type="KEGG" id="dgo:DGo_PE0050"/>
<dbReference type="AlphaFoldDB" id="H8H3U7"/>
<gene>
    <name evidence="1" type="ordered locus">DGo_PE0050</name>
</gene>
<keyword evidence="1" id="KW-0614">Plasmid</keyword>
<dbReference type="OrthoDB" id="359066at2"/>
<protein>
    <recommendedName>
        <fullName evidence="3">ASCH domain-containing protein</fullName>
    </recommendedName>
</protein>
<accession>H8H3U7</accession>
<evidence type="ECO:0000313" key="2">
    <source>
        <dbReference type="Proteomes" id="UP000007575"/>
    </source>
</evidence>
<evidence type="ECO:0000313" key="1">
    <source>
        <dbReference type="EMBL" id="AFD28194.1"/>
    </source>
</evidence>
<dbReference type="HOGENOM" id="CLU_1755850_0_0_0"/>
<keyword evidence="2" id="KW-1185">Reference proteome</keyword>
<proteinExistence type="predicted"/>
<dbReference type="PATRIC" id="fig|745776.4.peg.4065"/>
<organism evidence="1 2">
    <name type="scientific">Deinococcus gobiensis (strain DSM 21396 / JCM 16679 / CGMCC 1.7299 / I-0)</name>
    <dbReference type="NCBI Taxonomy" id="745776"/>
    <lineage>
        <taxon>Bacteria</taxon>
        <taxon>Thermotogati</taxon>
        <taxon>Deinococcota</taxon>
        <taxon>Deinococci</taxon>
        <taxon>Deinococcales</taxon>
        <taxon>Deinococcaceae</taxon>
        <taxon>Deinococcus</taxon>
    </lineage>
</organism>
<evidence type="ECO:0008006" key="3">
    <source>
        <dbReference type="Google" id="ProtNLM"/>
    </source>
</evidence>
<dbReference type="EMBL" id="CP002196">
    <property type="protein sequence ID" value="AFD28194.1"/>
    <property type="molecule type" value="Genomic_DNA"/>
</dbReference>
<reference evidence="1 2" key="1">
    <citation type="journal article" date="2012" name="PLoS ONE">
        <title>Genome sequence and transcriptome analysis of the radioresistant bacterium Deinococcus gobiensis: insights into the extreme environmental adaptations.</title>
        <authorList>
            <person name="Yuan M."/>
            <person name="Chen M."/>
            <person name="Zhang W."/>
            <person name="Lu W."/>
            <person name="Wang J."/>
            <person name="Yang M."/>
            <person name="Zhao P."/>
            <person name="Tang R."/>
            <person name="Li X."/>
            <person name="Hao Y."/>
            <person name="Zhou Z."/>
            <person name="Zhan Y."/>
            <person name="Yu H."/>
            <person name="Teng C."/>
            <person name="Yan Y."/>
            <person name="Ping S."/>
            <person name="Wang Y."/>
            <person name="Lin M."/>
        </authorList>
    </citation>
    <scope>NUCLEOTIDE SEQUENCE [LARGE SCALE GENOMIC DNA]</scope>
    <source>
        <strain evidence="2">DSM 21396 / JCM 16679 / CGMCC 1.7299 / I-0</strain>
        <plasmid evidence="1">P5</plasmid>
    </source>
</reference>
<dbReference type="RefSeq" id="WP_014695836.1">
    <property type="nucleotide sequence ID" value="NC_017806.1"/>
</dbReference>